<dbReference type="EC" id="2.8.2.-" evidence="3"/>
<accession>A0A9D3SAZ4</accession>
<dbReference type="GO" id="GO:0008146">
    <property type="term" value="F:sulfotransferase activity"/>
    <property type="evidence" value="ECO:0007669"/>
    <property type="project" value="InterPro"/>
</dbReference>
<dbReference type="Pfam" id="PF00685">
    <property type="entry name" value="Sulfotransfer_1"/>
    <property type="match status" value="1"/>
</dbReference>
<evidence type="ECO:0000256" key="1">
    <source>
        <dbReference type="ARBA" id="ARBA00005771"/>
    </source>
</evidence>
<dbReference type="SUPFAM" id="SSF52540">
    <property type="entry name" value="P-loop containing nucleoside triphosphate hydrolases"/>
    <property type="match status" value="1"/>
</dbReference>
<dbReference type="Proteomes" id="UP000824219">
    <property type="component" value="Linkage Group LG23"/>
</dbReference>
<keyword evidence="6" id="KW-1185">Reference proteome</keyword>
<keyword evidence="2 3" id="KW-0808">Transferase</keyword>
<evidence type="ECO:0000256" key="3">
    <source>
        <dbReference type="RuleBase" id="RU361155"/>
    </source>
</evidence>
<evidence type="ECO:0000313" key="5">
    <source>
        <dbReference type="EMBL" id="KAG7317901.1"/>
    </source>
</evidence>
<dbReference type="AlphaFoldDB" id="A0A9D3SAZ4"/>
<evidence type="ECO:0000256" key="2">
    <source>
        <dbReference type="ARBA" id="ARBA00022679"/>
    </source>
</evidence>
<dbReference type="InterPro" id="IPR000863">
    <property type="entry name" value="Sulfotransferase_dom"/>
</dbReference>
<dbReference type="OrthoDB" id="205623at2759"/>
<name>A0A9D3SAZ4_9TELE</name>
<sequence length="173" mass="20139">MDNNDPYLLYHGVLVTKVSHTDDSLKYYESFQVQDDDVIAITYPKSVIFGKWTDHVKCWRNTDLGDRILYITYEEMIQDLHGVLERMLLFLGKSMSKDALNRVTEHCTFKTMKQNKMSNYSLVPEALMDNKKSFLRKGIVGDWKNYFSPELESKFNTAISEELKGMDITFPLG</sequence>
<proteinExistence type="inferred from homology"/>
<evidence type="ECO:0000259" key="4">
    <source>
        <dbReference type="Pfam" id="PF00685"/>
    </source>
</evidence>
<dbReference type="Gene3D" id="3.40.50.300">
    <property type="entry name" value="P-loop containing nucleotide triphosphate hydrolases"/>
    <property type="match status" value="1"/>
</dbReference>
<protein>
    <recommendedName>
        <fullName evidence="3">Sulfotransferase</fullName>
        <ecNumber evidence="3">2.8.2.-</ecNumber>
    </recommendedName>
</protein>
<organism evidence="5 6">
    <name type="scientific">Hemibagrus wyckioides</name>
    <dbReference type="NCBI Taxonomy" id="337641"/>
    <lineage>
        <taxon>Eukaryota</taxon>
        <taxon>Metazoa</taxon>
        <taxon>Chordata</taxon>
        <taxon>Craniata</taxon>
        <taxon>Vertebrata</taxon>
        <taxon>Euteleostomi</taxon>
        <taxon>Actinopterygii</taxon>
        <taxon>Neopterygii</taxon>
        <taxon>Teleostei</taxon>
        <taxon>Ostariophysi</taxon>
        <taxon>Siluriformes</taxon>
        <taxon>Bagridae</taxon>
        <taxon>Hemibagrus</taxon>
    </lineage>
</organism>
<dbReference type="InterPro" id="IPR027417">
    <property type="entry name" value="P-loop_NTPase"/>
</dbReference>
<reference evidence="5 6" key="1">
    <citation type="submission" date="2021-06" db="EMBL/GenBank/DDBJ databases">
        <title>Chromosome-level genome assembly of the red-tail catfish (Hemibagrus wyckioides).</title>
        <authorList>
            <person name="Shao F."/>
        </authorList>
    </citation>
    <scope>NUCLEOTIDE SEQUENCE [LARGE SCALE GENOMIC DNA]</scope>
    <source>
        <strain evidence="5">EC202008001</strain>
        <tissue evidence="5">Blood</tissue>
    </source>
</reference>
<comment type="caution">
    <text evidence="5">The sequence shown here is derived from an EMBL/GenBank/DDBJ whole genome shotgun (WGS) entry which is preliminary data.</text>
</comment>
<dbReference type="EMBL" id="JAHKSW010000023">
    <property type="protein sequence ID" value="KAG7317901.1"/>
    <property type="molecule type" value="Genomic_DNA"/>
</dbReference>
<gene>
    <name evidence="5" type="ORF">KOW79_018936</name>
</gene>
<dbReference type="PANTHER" id="PTHR11783">
    <property type="entry name" value="SULFOTRANSFERASE SULT"/>
    <property type="match status" value="1"/>
</dbReference>
<evidence type="ECO:0000313" key="6">
    <source>
        <dbReference type="Proteomes" id="UP000824219"/>
    </source>
</evidence>
<feature type="domain" description="Sulfotransferase" evidence="4">
    <location>
        <begin position="32"/>
        <end position="166"/>
    </location>
</feature>
<comment type="similarity">
    <text evidence="1 3">Belongs to the sulfotransferase 1 family.</text>
</comment>